<sequence length="221" mass="24534">MTSPDLPAPPLRIDDLLGNYVILDPTMQATVGRSGSFPVGTDDRYLHRILFQVWYSGQGWFLGNRGSHITLDVESRSVRTRSRASVGPGSIIPLPAGPSAVAFSTPERTYELHIDIPTSGLQRPQPVQPDEGTEATYERHTPTLEQRQLMDVLAEPLLKFAGASESDIPTVKEVAETLGWSEKKTHQKIERLCARLAQDGAGVYKPYRLFLAHYAAAQRRR</sequence>
<proteinExistence type="predicted"/>
<evidence type="ECO:0000313" key="2">
    <source>
        <dbReference type="Proteomes" id="UP001238805"/>
    </source>
</evidence>
<dbReference type="RefSeq" id="WP_284873778.1">
    <property type="nucleotide sequence ID" value="NZ_CP126970.1"/>
</dbReference>
<dbReference type="Proteomes" id="UP001238805">
    <property type="component" value="Chromosome"/>
</dbReference>
<keyword evidence="2" id="KW-1185">Reference proteome</keyword>
<evidence type="ECO:0000313" key="1">
    <source>
        <dbReference type="EMBL" id="WIM69181.1"/>
    </source>
</evidence>
<protein>
    <submittedName>
        <fullName evidence="1">DNA-binding response regulator</fullName>
    </submittedName>
</protein>
<dbReference type="GO" id="GO:0003677">
    <property type="term" value="F:DNA binding"/>
    <property type="evidence" value="ECO:0007669"/>
    <property type="project" value="UniProtKB-KW"/>
</dbReference>
<gene>
    <name evidence="1" type="ORF">QP029_07750</name>
</gene>
<dbReference type="EMBL" id="CP126970">
    <property type="protein sequence ID" value="WIM69181.1"/>
    <property type="molecule type" value="Genomic_DNA"/>
</dbReference>
<reference evidence="1 2" key="1">
    <citation type="submission" date="2023-05" db="EMBL/GenBank/DDBJ databases">
        <title>Corynebacterium suedekumii sp. nov. and Corynebacterium breve sp. nov. isolated from raw cow's milk.</title>
        <authorList>
            <person name="Baer M.K."/>
            <person name="Mehl L."/>
            <person name="Hellmuth R."/>
            <person name="Marke G."/>
            <person name="Lipski A."/>
        </authorList>
    </citation>
    <scope>NUCLEOTIDE SEQUENCE [LARGE SCALE GENOMIC DNA]</scope>
    <source>
        <strain evidence="1 2">LM112</strain>
    </source>
</reference>
<accession>A0ABY8VHM2</accession>
<organism evidence="1 2">
    <name type="scientific">Corynebacterium suedekumii</name>
    <dbReference type="NCBI Taxonomy" id="3049801"/>
    <lineage>
        <taxon>Bacteria</taxon>
        <taxon>Bacillati</taxon>
        <taxon>Actinomycetota</taxon>
        <taxon>Actinomycetes</taxon>
        <taxon>Mycobacteriales</taxon>
        <taxon>Corynebacteriaceae</taxon>
        <taxon>Corynebacterium</taxon>
    </lineage>
</organism>
<keyword evidence="1" id="KW-0238">DNA-binding</keyword>
<name>A0ABY8VHM2_9CORY</name>